<evidence type="ECO:0000313" key="3">
    <source>
        <dbReference type="Proteomes" id="UP000631034"/>
    </source>
</evidence>
<dbReference type="RefSeq" id="WP_192534108.1">
    <property type="nucleotide sequence ID" value="NZ_JACZHT010000003.1"/>
</dbReference>
<comment type="caution">
    <text evidence="2">The sequence shown here is derived from an EMBL/GenBank/DDBJ whole genome shotgun (WGS) entry which is preliminary data.</text>
</comment>
<proteinExistence type="predicted"/>
<keyword evidence="3" id="KW-1185">Reference proteome</keyword>
<dbReference type="Proteomes" id="UP000631034">
    <property type="component" value="Unassembled WGS sequence"/>
</dbReference>
<sequence>MKAVPSRFPSFFAAALSRVGLSHEEASALLETPVPEIKAWAEGTAWPPAPVWARLRSRERTVASLSGNLLASWAATRDDLNSRDIVPRALRLSPRGKSDAEMITIAAFLLAVSPDIEIGDDPDNGSRGLIQVDVAGARNGGPAASPGSTDAPGLPSEPPSRPTLVVRYTCTPGTLEDTLDAEEAILDMVFERGMGFFEAGETDTAESARTLRFYTHTVADLEALAQFMEVMLRKTRHVKGAVLELHRTPPDAPETVEL</sequence>
<dbReference type="AlphaFoldDB" id="A0A8J6YYY4"/>
<gene>
    <name evidence="2" type="ORF">IHV25_05515</name>
</gene>
<evidence type="ECO:0000313" key="2">
    <source>
        <dbReference type="EMBL" id="MBE1237103.1"/>
    </source>
</evidence>
<name>A0A8J6YYY4_9PROT</name>
<dbReference type="EMBL" id="JACZHT010000003">
    <property type="protein sequence ID" value="MBE1237103.1"/>
    <property type="molecule type" value="Genomic_DNA"/>
</dbReference>
<protein>
    <submittedName>
        <fullName evidence="2">Uncharacterized protein</fullName>
    </submittedName>
</protein>
<reference evidence="2" key="1">
    <citation type="submission" date="2020-10" db="EMBL/GenBank/DDBJ databases">
        <title>Genome sequence of the unusual species of purple photosynthetic bacteria, Phaeovibrio sulfidiphilus DSM 23193, type strain.</title>
        <authorList>
            <person name="Kyndt J.A."/>
            <person name="Meyer T.E."/>
        </authorList>
    </citation>
    <scope>NUCLEOTIDE SEQUENCE</scope>
    <source>
        <strain evidence="2">DSM 23193</strain>
    </source>
</reference>
<organism evidence="2 3">
    <name type="scientific">Phaeovibrio sulfidiphilus</name>
    <dbReference type="NCBI Taxonomy" id="1220600"/>
    <lineage>
        <taxon>Bacteria</taxon>
        <taxon>Pseudomonadati</taxon>
        <taxon>Pseudomonadota</taxon>
        <taxon>Alphaproteobacteria</taxon>
        <taxon>Rhodospirillales</taxon>
        <taxon>Rhodospirillaceae</taxon>
        <taxon>Phaeovibrio</taxon>
    </lineage>
</organism>
<evidence type="ECO:0000256" key="1">
    <source>
        <dbReference type="SAM" id="MobiDB-lite"/>
    </source>
</evidence>
<feature type="region of interest" description="Disordered" evidence="1">
    <location>
        <begin position="136"/>
        <end position="162"/>
    </location>
</feature>
<accession>A0A8J6YYY4</accession>